<organism evidence="9 10">
    <name type="scientific">Coptis chinensis</name>
    <dbReference type="NCBI Taxonomy" id="261450"/>
    <lineage>
        <taxon>Eukaryota</taxon>
        <taxon>Viridiplantae</taxon>
        <taxon>Streptophyta</taxon>
        <taxon>Embryophyta</taxon>
        <taxon>Tracheophyta</taxon>
        <taxon>Spermatophyta</taxon>
        <taxon>Magnoliopsida</taxon>
        <taxon>Ranunculales</taxon>
        <taxon>Ranunculaceae</taxon>
        <taxon>Coptidoideae</taxon>
        <taxon>Coptis</taxon>
    </lineage>
</organism>
<keyword evidence="4" id="KW-0418">Kinase</keyword>
<dbReference type="Pfam" id="PF07714">
    <property type="entry name" value="PK_Tyr_Ser-Thr"/>
    <property type="match status" value="1"/>
</dbReference>
<dbReference type="GO" id="GO:0005737">
    <property type="term" value="C:cytoplasm"/>
    <property type="evidence" value="ECO:0007669"/>
    <property type="project" value="TreeGrafter"/>
</dbReference>
<dbReference type="Proteomes" id="UP000631114">
    <property type="component" value="Unassembled WGS sequence"/>
</dbReference>
<dbReference type="SMART" id="SM00220">
    <property type="entry name" value="S_TKc"/>
    <property type="match status" value="1"/>
</dbReference>
<keyword evidence="5 6" id="KW-0067">ATP-binding</keyword>
<feature type="binding site" evidence="6">
    <location>
        <position position="363"/>
    </location>
    <ligand>
        <name>ATP</name>
        <dbReference type="ChEBI" id="CHEBI:30616"/>
    </ligand>
</feature>
<dbReference type="InterPro" id="IPR011009">
    <property type="entry name" value="Kinase-like_dom_sf"/>
</dbReference>
<evidence type="ECO:0000256" key="5">
    <source>
        <dbReference type="ARBA" id="ARBA00022840"/>
    </source>
</evidence>
<evidence type="ECO:0000256" key="7">
    <source>
        <dbReference type="SAM" id="MobiDB-lite"/>
    </source>
</evidence>
<dbReference type="InterPro" id="IPR001245">
    <property type="entry name" value="Ser-Thr/Tyr_kinase_cat_dom"/>
</dbReference>
<protein>
    <recommendedName>
        <fullName evidence="8">Protein kinase domain-containing protein</fullName>
    </recommendedName>
</protein>
<keyword evidence="2" id="KW-0808">Transferase</keyword>
<evidence type="ECO:0000256" key="2">
    <source>
        <dbReference type="ARBA" id="ARBA00022679"/>
    </source>
</evidence>
<comment type="caution">
    <text evidence="9">The sequence shown here is derived from an EMBL/GenBank/DDBJ whole genome shotgun (WGS) entry which is preliminary data.</text>
</comment>
<dbReference type="EMBL" id="JADFTS010000003">
    <property type="protein sequence ID" value="KAF9613636.1"/>
    <property type="molecule type" value="Genomic_DNA"/>
</dbReference>
<keyword evidence="1" id="KW-0723">Serine/threonine-protein kinase</keyword>
<evidence type="ECO:0000256" key="1">
    <source>
        <dbReference type="ARBA" id="ARBA00022527"/>
    </source>
</evidence>
<feature type="region of interest" description="Disordered" evidence="7">
    <location>
        <begin position="16"/>
        <end position="56"/>
    </location>
</feature>
<dbReference type="GO" id="GO:0004674">
    <property type="term" value="F:protein serine/threonine kinase activity"/>
    <property type="evidence" value="ECO:0007669"/>
    <property type="project" value="UniProtKB-KW"/>
</dbReference>
<evidence type="ECO:0000256" key="6">
    <source>
        <dbReference type="PROSITE-ProRule" id="PRU10141"/>
    </source>
</evidence>
<dbReference type="Gene3D" id="1.10.510.10">
    <property type="entry name" value="Transferase(Phosphotransferase) domain 1"/>
    <property type="match status" value="1"/>
</dbReference>
<dbReference type="PANTHER" id="PTHR23257:SF824">
    <property type="entry name" value="PROTEIN KINASE DOMAIN-CONTAINING PROTEIN"/>
    <property type="match status" value="1"/>
</dbReference>
<evidence type="ECO:0000259" key="8">
    <source>
        <dbReference type="PROSITE" id="PS50011"/>
    </source>
</evidence>
<dbReference type="PROSITE" id="PS50011">
    <property type="entry name" value="PROTEIN_KINASE_DOM"/>
    <property type="match status" value="1"/>
</dbReference>
<dbReference type="PROSITE" id="PS00108">
    <property type="entry name" value="PROTEIN_KINASE_ST"/>
    <property type="match status" value="1"/>
</dbReference>
<keyword evidence="3 6" id="KW-0547">Nucleotide-binding</keyword>
<dbReference type="AlphaFoldDB" id="A0A835I9B1"/>
<evidence type="ECO:0000256" key="3">
    <source>
        <dbReference type="ARBA" id="ARBA00022741"/>
    </source>
</evidence>
<dbReference type="InterPro" id="IPR017441">
    <property type="entry name" value="Protein_kinase_ATP_BS"/>
</dbReference>
<feature type="compositionally biased region" description="Basic and acidic residues" evidence="7">
    <location>
        <begin position="26"/>
        <end position="52"/>
    </location>
</feature>
<sequence>MFNMVESSNLTRHSINLNNVNGALPKRSEHQTGGRRASDVLSRQSDHLHADYKNSSPHINHLRYQSTAYTSPLPCNFVENQPVGFRAPSTQEDLSNFENHADCGEVVVTKRVRGAHDASCYVPVNGRSISIDLNRDLIFFTTNKSVEIPGLYNGACYNIYNKVQFAQKVLLDTKGAAKSSSHDQKGAGTECGVVSSLVDFSLYKLSLSSSKGARSSISSLASNGIYESSPVCEVGPRPNPLDFMDEGCFSSGPLVENASGGTSKFPDENAVVLKKNLSQFKDSNQAAPSSLAMDERGETNGSCTSPNVTAGISSELVGFYTHLTTRELQTIKHSDLEDIREIGSGTYGTVFYGKWKGSDVAIKRIKPTCFSGSELEKDRLIADFWKEAHILGQLHHPNVVAFYGVVKDGPVTNLATVTEYMVNGSLKQVLQRKDRTIDRRKRILIAMDAAFGMEYLHVKHIVHFDLKSHNFLVNMRDPQRPVCKIGDMGLSKVKQKTLISGGVRGTLSWMAPELLTYEKSMVTEKVDIYSFGIVMWELLTGEEPYALLRPEETIGSRPSFSIIAKELRAMAAALNTK</sequence>
<dbReference type="GO" id="GO:0007165">
    <property type="term" value="P:signal transduction"/>
    <property type="evidence" value="ECO:0007669"/>
    <property type="project" value="TreeGrafter"/>
</dbReference>
<keyword evidence="10" id="KW-1185">Reference proteome</keyword>
<name>A0A835I9B1_9MAGN</name>
<feature type="domain" description="Protein kinase" evidence="8">
    <location>
        <begin position="336"/>
        <end position="577"/>
    </location>
</feature>
<dbReference type="CDD" id="cd13999">
    <property type="entry name" value="STKc_MAP3K-like"/>
    <property type="match status" value="1"/>
</dbReference>
<evidence type="ECO:0000256" key="4">
    <source>
        <dbReference type="ARBA" id="ARBA00022777"/>
    </source>
</evidence>
<dbReference type="InterPro" id="IPR050167">
    <property type="entry name" value="Ser_Thr_protein_kinase"/>
</dbReference>
<dbReference type="SUPFAM" id="SSF56112">
    <property type="entry name" value="Protein kinase-like (PK-like)"/>
    <property type="match status" value="1"/>
</dbReference>
<proteinExistence type="predicted"/>
<evidence type="ECO:0000313" key="9">
    <source>
        <dbReference type="EMBL" id="KAF9613636.1"/>
    </source>
</evidence>
<gene>
    <name evidence="9" type="ORF">IFM89_009462</name>
</gene>
<reference evidence="9 10" key="1">
    <citation type="submission" date="2020-10" db="EMBL/GenBank/DDBJ databases">
        <title>The Coptis chinensis genome and diversification of protoberbering-type alkaloids.</title>
        <authorList>
            <person name="Wang B."/>
            <person name="Shu S."/>
            <person name="Song C."/>
            <person name="Liu Y."/>
        </authorList>
    </citation>
    <scope>NUCLEOTIDE SEQUENCE [LARGE SCALE GENOMIC DNA]</scope>
    <source>
        <strain evidence="9">HL-2020</strain>
        <tissue evidence="9">Leaf</tissue>
    </source>
</reference>
<feature type="region of interest" description="Disordered" evidence="7">
    <location>
        <begin position="284"/>
        <end position="305"/>
    </location>
</feature>
<dbReference type="InterPro" id="IPR008271">
    <property type="entry name" value="Ser/Thr_kinase_AS"/>
</dbReference>
<dbReference type="PANTHER" id="PTHR23257">
    <property type="entry name" value="SERINE-THREONINE PROTEIN KINASE"/>
    <property type="match status" value="1"/>
</dbReference>
<dbReference type="OrthoDB" id="4062651at2759"/>
<evidence type="ECO:0000313" key="10">
    <source>
        <dbReference type="Proteomes" id="UP000631114"/>
    </source>
</evidence>
<dbReference type="PROSITE" id="PS00107">
    <property type="entry name" value="PROTEIN_KINASE_ATP"/>
    <property type="match status" value="1"/>
</dbReference>
<accession>A0A835I9B1</accession>
<dbReference type="InterPro" id="IPR000719">
    <property type="entry name" value="Prot_kinase_dom"/>
</dbReference>
<dbReference type="GO" id="GO:0005524">
    <property type="term" value="F:ATP binding"/>
    <property type="evidence" value="ECO:0007669"/>
    <property type="project" value="UniProtKB-UniRule"/>
</dbReference>